<evidence type="ECO:0000313" key="2">
    <source>
        <dbReference type="EMBL" id="KAH0854633.1"/>
    </source>
</evidence>
<dbReference type="PANTHER" id="PTHR31111:SF94">
    <property type="entry name" value="E3 UBIQUITIN-PROTEIN LIGASE SGIP1"/>
    <property type="match status" value="1"/>
</dbReference>
<reference evidence="2 3" key="1">
    <citation type="submission" date="2021-05" db="EMBL/GenBank/DDBJ databases">
        <title>Genome Assembly of Synthetic Allotetraploid Brassica napus Reveals Homoeologous Exchanges between Subgenomes.</title>
        <authorList>
            <person name="Davis J.T."/>
        </authorList>
    </citation>
    <scope>NUCLEOTIDE SEQUENCE [LARGE SCALE GENOMIC DNA]</scope>
    <source>
        <strain evidence="3">cv. Da-Ae</strain>
        <tissue evidence="2">Seedling</tissue>
    </source>
</reference>
<accession>A0ABQ7XF93</accession>
<sequence length="235" mass="27037">TQHSSGFDIESGKRLLENARTQVPFVNNGEINGDICIDRVFYFRKYSKIVVCFDVRSEKFSFINTMKTCGKLGARCLVEQELELWVLEDAGIINGPKRSFVFSPMRHYRMGRQKLLLGMTSKGEIVYSWNSFLLFYNLESNTVKRVNIQGMEGLGHPRICHTFVNYVENMKFNSAEILILIAFKDAVRVKEYSDSPMPEDLLIGIFYLVPLKSIAMFRCVSKYCASILHCPGRFH</sequence>
<proteinExistence type="predicted"/>
<keyword evidence="3" id="KW-1185">Reference proteome</keyword>
<feature type="non-terminal residue" evidence="2">
    <location>
        <position position="1"/>
    </location>
</feature>
<dbReference type="Proteomes" id="UP000824890">
    <property type="component" value="Unassembled WGS sequence"/>
</dbReference>
<feature type="domain" description="F-box associated beta-propeller type 3" evidence="1">
    <location>
        <begin position="33"/>
        <end position="167"/>
    </location>
</feature>
<organism evidence="2 3">
    <name type="scientific">Brassica napus</name>
    <name type="common">Rape</name>
    <dbReference type="NCBI Taxonomy" id="3708"/>
    <lineage>
        <taxon>Eukaryota</taxon>
        <taxon>Viridiplantae</taxon>
        <taxon>Streptophyta</taxon>
        <taxon>Embryophyta</taxon>
        <taxon>Tracheophyta</taxon>
        <taxon>Spermatophyta</taxon>
        <taxon>Magnoliopsida</taxon>
        <taxon>eudicotyledons</taxon>
        <taxon>Gunneridae</taxon>
        <taxon>Pentapetalae</taxon>
        <taxon>rosids</taxon>
        <taxon>malvids</taxon>
        <taxon>Brassicales</taxon>
        <taxon>Brassicaceae</taxon>
        <taxon>Brassiceae</taxon>
        <taxon>Brassica</taxon>
    </lineage>
</organism>
<protein>
    <recommendedName>
        <fullName evidence="1">F-box associated beta-propeller type 3 domain-containing protein</fullName>
    </recommendedName>
</protein>
<gene>
    <name evidence="2" type="ORF">HID58_057833</name>
</gene>
<evidence type="ECO:0000313" key="3">
    <source>
        <dbReference type="Proteomes" id="UP000824890"/>
    </source>
</evidence>
<evidence type="ECO:0000259" key="1">
    <source>
        <dbReference type="Pfam" id="PF08268"/>
    </source>
</evidence>
<dbReference type="Pfam" id="PF08268">
    <property type="entry name" value="FBA_3"/>
    <property type="match status" value="1"/>
</dbReference>
<name>A0ABQ7XF93_BRANA</name>
<dbReference type="PANTHER" id="PTHR31111">
    <property type="entry name" value="BNAA05G37150D PROTEIN-RELATED"/>
    <property type="match status" value="1"/>
</dbReference>
<dbReference type="EMBL" id="JAGKQM010000340">
    <property type="protein sequence ID" value="KAH0854633.1"/>
    <property type="molecule type" value="Genomic_DNA"/>
</dbReference>
<dbReference type="InterPro" id="IPR013187">
    <property type="entry name" value="F-box-assoc_dom_typ3"/>
</dbReference>
<comment type="caution">
    <text evidence="2">The sequence shown here is derived from an EMBL/GenBank/DDBJ whole genome shotgun (WGS) entry which is preliminary data.</text>
</comment>